<evidence type="ECO:0000313" key="3">
    <source>
        <dbReference type="Proteomes" id="UP000326207"/>
    </source>
</evidence>
<reference evidence="2 3" key="1">
    <citation type="submission" date="2019-10" db="EMBL/GenBank/DDBJ databases">
        <title>Unraveling microbial dark matter from salterns through culturing: the case of the genus Halosegnis.</title>
        <authorList>
            <person name="Duran-Viseras A."/>
            <person name="Andrei A.-S."/>
            <person name="Vera-Gargallo B."/>
            <person name="Ghai R."/>
            <person name="Sanchez-Porro C."/>
            <person name="Ventosa A."/>
        </authorList>
    </citation>
    <scope>NUCLEOTIDE SEQUENCE [LARGE SCALE GENOMIC DNA]</scope>
    <source>
        <strain evidence="2 3">F19-13</strain>
    </source>
</reference>
<protein>
    <submittedName>
        <fullName evidence="2">DUF499 domain-containing protein</fullName>
    </submittedName>
</protein>
<dbReference type="AlphaFoldDB" id="A0A5N5UJA0"/>
<dbReference type="Proteomes" id="UP000326207">
    <property type="component" value="Unassembled WGS sequence"/>
</dbReference>
<evidence type="ECO:0000313" key="2">
    <source>
        <dbReference type="EMBL" id="KAB7518814.1"/>
    </source>
</evidence>
<evidence type="ECO:0000256" key="1">
    <source>
        <dbReference type="SAM" id="MobiDB-lite"/>
    </source>
</evidence>
<feature type="region of interest" description="Disordered" evidence="1">
    <location>
        <begin position="872"/>
        <end position="902"/>
    </location>
</feature>
<dbReference type="RefSeq" id="WP_152156194.1">
    <property type="nucleotide sequence ID" value="NZ_QMDY01000003.1"/>
</dbReference>
<name>A0A5N5UJA0_9EURY</name>
<organism evidence="2 3">
    <name type="scientific">Halosegnis rubeus</name>
    <dbReference type="NCBI Taxonomy" id="2212850"/>
    <lineage>
        <taxon>Archaea</taxon>
        <taxon>Methanobacteriati</taxon>
        <taxon>Methanobacteriota</taxon>
        <taxon>Stenosarchaea group</taxon>
        <taxon>Halobacteria</taxon>
        <taxon>Halobacteriales</taxon>
        <taxon>Natronomonadaceae</taxon>
        <taxon>Halosegnis</taxon>
    </lineage>
</organism>
<comment type="caution">
    <text evidence="2">The sequence shown here is derived from an EMBL/GenBank/DDBJ whole genome shotgun (WGS) entry which is preliminary data.</text>
</comment>
<sequence length="1087" mass="119744">MSDTTQTGDSISDELPTIFTACEPRDDVLIGELAEDQFAASLADVAHSDDAPDVYAKPQLFYEKTYPTDGLQRLLSILAERFVGSHADEYTGTNGVLRLDTSFGGGKTHNQIAAYHLARSPGAVPDLSDFVDTQDLADAYTTAAVQGLDVNTAVFVGTHVAADDARSDYSDPNAPSTRTMWGELAYQLFGQQGYEFLKDNDENRTAPGSNKLQQLFALNDDPSLILLDEIAAYLEQASALEVGDSTLAKQTNTFLMSLLSATANTDNVTVVLSIADTAFANQAEDVRGMVTEVVSEFNSISDRVEGSITPTEDSEIAAVLRHRLFEEIDSTAREATGDAYADFYTGDRQSFPDGAAAPEHRERLYESYPIHPSVIDTLTEELDSLPSFQRTRGALKLLSRGIYRLWQRQANEQNRHYVRLFDLHPADGDVRSTLLRLFSSVDMDFEAAIKADIYSEDGTANAEEEDRNWTKKGHPPLGTQLTTTILWESIVKSASGRGTSRRPLRHAVANVGVELAHYDDALSNLLGGGRQSACFYLHGDNGEKIQFKSEPNLTKMINSTVDQLDDGLARRHLEEAVDSALGQGSLNVIVGPEGPHEVPDSHNQAHLCVMDFDTVTIDNPEEIPEPVQMLFTNTASSSGGQKNPRIYKNNVTFLAASAKDVVDAERTAERLAAIKRIQARLGDEYNLNSEQQDQLAERLESTKGTLDQDIKKAYTNLYYPSPDGLAHAHVTTDSTIHQSVINKLSELGEIIPEGEEAYGVDWFEATVWNAGADSMTPAAVEEQFGKRRGAEILLSPVPLRKTIARIVSEDGYAYWDSERSRGYYTEGDALPDGERNVRDAANLSAGLGHGNVKLISEHRLYRSLEALIGDVGDDIDWPEPDQDEDETEISDDEVQETLGGDKEEDTEAFERLFTVRTETPVHVPRAVQELRGDIAEALEQARSDFDGHRDDLETLAEGVFIQIDNADAWKSTWFTAKELGNSDLFGPVTEMEFEYTASDDADSEFEVGFEGDPTVFADYLRFNIEPEELSSDGDRTAEGQFNIEFSHGEAEDYSVVFDAIDDLLSMNNGFTITMIADIRVLETEADA</sequence>
<dbReference type="EMBL" id="QMDY01000003">
    <property type="protein sequence ID" value="KAB7518814.1"/>
    <property type="molecule type" value="Genomic_DNA"/>
</dbReference>
<proteinExistence type="predicted"/>
<dbReference type="Pfam" id="PF04465">
    <property type="entry name" value="DUF499"/>
    <property type="match status" value="1"/>
</dbReference>
<dbReference type="InterPro" id="IPR007555">
    <property type="entry name" value="DUF499"/>
</dbReference>
<accession>A0A5N5UJA0</accession>
<feature type="compositionally biased region" description="Acidic residues" evidence="1">
    <location>
        <begin position="872"/>
        <end position="895"/>
    </location>
</feature>
<gene>
    <name evidence="2" type="ORF">DP108_06510</name>
</gene>